<protein>
    <recommendedName>
        <fullName evidence="15 16">Type III pantothenate kinase</fullName>
        <ecNumber evidence="6 16">2.7.1.33</ecNumber>
    </recommendedName>
    <alternativeName>
        <fullName evidence="16">PanK-III</fullName>
    </alternativeName>
    <alternativeName>
        <fullName evidence="16">Pantothenic acid kinase</fullName>
    </alternativeName>
</protein>
<dbReference type="Proteomes" id="UP000184386">
    <property type="component" value="Unassembled WGS sequence"/>
</dbReference>
<gene>
    <name evidence="16" type="primary">coaX</name>
    <name evidence="17" type="ORF">SAMN02745136_04422</name>
</gene>
<evidence type="ECO:0000256" key="10">
    <source>
        <dbReference type="ARBA" id="ARBA00022777"/>
    </source>
</evidence>
<dbReference type="AlphaFoldDB" id="A0A1M6YYH6"/>
<evidence type="ECO:0000256" key="13">
    <source>
        <dbReference type="ARBA" id="ARBA00022993"/>
    </source>
</evidence>
<comment type="function">
    <text evidence="16">Catalyzes the phosphorylation of pantothenate (Pan), the first step in CoA biosynthesis.</text>
</comment>
<name>A0A1M6YYH6_9FIRM</name>
<keyword evidence="12 16" id="KW-0630">Potassium</keyword>
<comment type="caution">
    <text evidence="16">Lacks conserved residue(s) required for the propagation of feature annotation.</text>
</comment>
<comment type="pathway">
    <text evidence="4 16">Cofactor biosynthesis; coenzyme A biosynthesis; CoA from (R)-pantothenate: step 1/5.</text>
</comment>
<dbReference type="CDD" id="cd24015">
    <property type="entry name" value="ASKHA_NBD_PanK-III"/>
    <property type="match status" value="1"/>
</dbReference>
<comment type="cofactor">
    <cofactor evidence="16">
        <name>NH4(+)</name>
        <dbReference type="ChEBI" id="CHEBI:28938"/>
    </cofactor>
    <cofactor evidence="16">
        <name>K(+)</name>
        <dbReference type="ChEBI" id="CHEBI:29103"/>
    </cofactor>
    <text evidence="16">A monovalent cation. Ammonium or potassium.</text>
</comment>
<dbReference type="NCBIfam" id="TIGR00671">
    <property type="entry name" value="baf"/>
    <property type="match status" value="1"/>
</dbReference>
<feature type="binding site" evidence="16">
    <location>
        <position position="129"/>
    </location>
    <ligand>
        <name>K(+)</name>
        <dbReference type="ChEBI" id="CHEBI:29103"/>
    </ligand>
</feature>
<evidence type="ECO:0000256" key="1">
    <source>
        <dbReference type="ARBA" id="ARBA00001206"/>
    </source>
</evidence>
<comment type="subcellular location">
    <subcellularLocation>
        <location evidence="3 16">Cytoplasm</location>
    </subcellularLocation>
</comment>
<comment type="subunit">
    <text evidence="5 16">Homodimer.</text>
</comment>
<dbReference type="GO" id="GO:0005737">
    <property type="term" value="C:cytoplasm"/>
    <property type="evidence" value="ECO:0007669"/>
    <property type="project" value="UniProtKB-SubCell"/>
</dbReference>
<keyword evidence="9 16" id="KW-0547">Nucleotide-binding</keyword>
<dbReference type="InterPro" id="IPR043129">
    <property type="entry name" value="ATPase_NBD"/>
</dbReference>
<keyword evidence="18" id="KW-1185">Reference proteome</keyword>
<evidence type="ECO:0000313" key="17">
    <source>
        <dbReference type="EMBL" id="SHL23247.1"/>
    </source>
</evidence>
<evidence type="ECO:0000256" key="9">
    <source>
        <dbReference type="ARBA" id="ARBA00022741"/>
    </source>
</evidence>
<dbReference type="NCBIfam" id="NF009848">
    <property type="entry name" value="PRK13318.1-6"/>
    <property type="match status" value="1"/>
</dbReference>
<reference evidence="17 18" key="1">
    <citation type="submission" date="2016-11" db="EMBL/GenBank/DDBJ databases">
        <authorList>
            <person name="Jaros S."/>
            <person name="Januszkiewicz K."/>
            <person name="Wedrychowicz H."/>
        </authorList>
    </citation>
    <scope>NUCLEOTIDE SEQUENCE [LARGE SCALE GENOMIC DNA]</scope>
    <source>
        <strain evidence="17 18">DSM 15929</strain>
    </source>
</reference>
<comment type="similarity">
    <text evidence="14 16">Belongs to the type III pantothenate kinase family.</text>
</comment>
<evidence type="ECO:0000256" key="3">
    <source>
        <dbReference type="ARBA" id="ARBA00004496"/>
    </source>
</evidence>
<comment type="cofactor">
    <cofactor evidence="2">
        <name>K(+)</name>
        <dbReference type="ChEBI" id="CHEBI:29103"/>
    </cofactor>
</comment>
<dbReference type="EMBL" id="FRAC01000027">
    <property type="protein sequence ID" value="SHL23247.1"/>
    <property type="molecule type" value="Genomic_DNA"/>
</dbReference>
<feature type="binding site" evidence="16">
    <location>
        <position position="132"/>
    </location>
    <ligand>
        <name>ATP</name>
        <dbReference type="ChEBI" id="CHEBI:30616"/>
    </ligand>
</feature>
<keyword evidence="10 16" id="KW-0418">Kinase</keyword>
<evidence type="ECO:0000256" key="15">
    <source>
        <dbReference type="ARBA" id="ARBA00040883"/>
    </source>
</evidence>
<dbReference type="InterPro" id="IPR004619">
    <property type="entry name" value="Type_III_PanK"/>
</dbReference>
<dbReference type="EC" id="2.7.1.33" evidence="6 16"/>
<evidence type="ECO:0000256" key="14">
    <source>
        <dbReference type="ARBA" id="ARBA00038036"/>
    </source>
</evidence>
<keyword evidence="7 16" id="KW-0963">Cytoplasm</keyword>
<feature type="active site" description="Proton acceptor" evidence="16">
    <location>
        <position position="109"/>
    </location>
</feature>
<evidence type="ECO:0000313" key="18">
    <source>
        <dbReference type="Proteomes" id="UP000184386"/>
    </source>
</evidence>
<dbReference type="Gene3D" id="3.30.420.40">
    <property type="match status" value="2"/>
</dbReference>
<evidence type="ECO:0000256" key="7">
    <source>
        <dbReference type="ARBA" id="ARBA00022490"/>
    </source>
</evidence>
<dbReference type="UniPathway" id="UPA00241">
    <property type="reaction ID" value="UER00352"/>
</dbReference>
<proteinExistence type="inferred from homology"/>
<evidence type="ECO:0000256" key="12">
    <source>
        <dbReference type="ARBA" id="ARBA00022958"/>
    </source>
</evidence>
<evidence type="ECO:0000256" key="2">
    <source>
        <dbReference type="ARBA" id="ARBA00001958"/>
    </source>
</evidence>
<dbReference type="GO" id="GO:0004594">
    <property type="term" value="F:pantothenate kinase activity"/>
    <property type="evidence" value="ECO:0007669"/>
    <property type="project" value="UniProtKB-UniRule"/>
</dbReference>
<dbReference type="NCBIfam" id="NF009855">
    <property type="entry name" value="PRK13321.1"/>
    <property type="match status" value="1"/>
</dbReference>
<evidence type="ECO:0000256" key="8">
    <source>
        <dbReference type="ARBA" id="ARBA00022679"/>
    </source>
</evidence>
<evidence type="ECO:0000256" key="6">
    <source>
        <dbReference type="ARBA" id="ARBA00012102"/>
    </source>
</evidence>
<keyword evidence="8 16" id="KW-0808">Transferase</keyword>
<feature type="binding site" evidence="16">
    <location>
        <position position="184"/>
    </location>
    <ligand>
        <name>substrate</name>
    </ligand>
</feature>
<comment type="catalytic activity">
    <reaction evidence="1 16">
        <text>(R)-pantothenate + ATP = (R)-4'-phosphopantothenate + ADP + H(+)</text>
        <dbReference type="Rhea" id="RHEA:16373"/>
        <dbReference type="ChEBI" id="CHEBI:10986"/>
        <dbReference type="ChEBI" id="CHEBI:15378"/>
        <dbReference type="ChEBI" id="CHEBI:29032"/>
        <dbReference type="ChEBI" id="CHEBI:30616"/>
        <dbReference type="ChEBI" id="CHEBI:456216"/>
        <dbReference type="EC" id="2.7.1.33"/>
    </reaction>
</comment>
<dbReference type="PANTHER" id="PTHR34265">
    <property type="entry name" value="TYPE III PANTOTHENATE KINASE"/>
    <property type="match status" value="1"/>
</dbReference>
<evidence type="ECO:0000256" key="5">
    <source>
        <dbReference type="ARBA" id="ARBA00011738"/>
    </source>
</evidence>
<keyword evidence="16" id="KW-0479">Metal-binding</keyword>
<feature type="binding site" evidence="16">
    <location>
        <begin position="107"/>
        <end position="110"/>
    </location>
    <ligand>
        <name>substrate</name>
    </ligand>
</feature>
<dbReference type="STRING" id="1121322.SAMN02745136_04422"/>
<evidence type="ECO:0000256" key="4">
    <source>
        <dbReference type="ARBA" id="ARBA00005225"/>
    </source>
</evidence>
<dbReference type="GO" id="GO:0015937">
    <property type="term" value="P:coenzyme A biosynthetic process"/>
    <property type="evidence" value="ECO:0007669"/>
    <property type="project" value="UniProtKB-UniRule"/>
</dbReference>
<dbReference type="SUPFAM" id="SSF53067">
    <property type="entry name" value="Actin-like ATPase domain"/>
    <property type="match status" value="2"/>
</dbReference>
<dbReference type="HAMAP" id="MF_01274">
    <property type="entry name" value="Pantothen_kinase_3"/>
    <property type="match status" value="1"/>
</dbReference>
<dbReference type="OrthoDB" id="9804707at2"/>
<accession>A0A1M6YYH6</accession>
<dbReference type="GO" id="GO:0005524">
    <property type="term" value="F:ATP binding"/>
    <property type="evidence" value="ECO:0007669"/>
    <property type="project" value="UniProtKB-UniRule"/>
</dbReference>
<dbReference type="GO" id="GO:0046872">
    <property type="term" value="F:metal ion binding"/>
    <property type="evidence" value="ECO:0007669"/>
    <property type="project" value="UniProtKB-KW"/>
</dbReference>
<keyword evidence="11 16" id="KW-0067">ATP-binding</keyword>
<sequence>MLLVIDVGNTNITCGVFKEEDLIGSFRITTKQPRTSDEYGLAICELLNYRGITAAEVEAVIIASVVPGIMHSLKNGIMKYLKRNPIEVGIGTKTGIKINVANPKEVGADRVVDAVAAYDLYGGPLIVIDFGTATTYDLISKDGAFLAGITSPGIRICADALWNETAKLPEIEIRKPESILATETISSMQAGLVYGYIGQTEYIISKIIEESNIPDIKVIATGGLGKIIADSTKTIHIYDPQLTMKGLRLIYNKNKK</sequence>
<dbReference type="Pfam" id="PF03309">
    <property type="entry name" value="Pan_kinase"/>
    <property type="match status" value="1"/>
</dbReference>
<organism evidence="17 18">
    <name type="scientific">Anaerocolumna jejuensis DSM 15929</name>
    <dbReference type="NCBI Taxonomy" id="1121322"/>
    <lineage>
        <taxon>Bacteria</taxon>
        <taxon>Bacillati</taxon>
        <taxon>Bacillota</taxon>
        <taxon>Clostridia</taxon>
        <taxon>Lachnospirales</taxon>
        <taxon>Lachnospiraceae</taxon>
        <taxon>Anaerocolumna</taxon>
    </lineage>
</organism>
<keyword evidence="13 16" id="KW-0173">Coenzyme A biosynthesis</keyword>
<evidence type="ECO:0000256" key="16">
    <source>
        <dbReference type="HAMAP-Rule" id="MF_01274"/>
    </source>
</evidence>
<dbReference type="PANTHER" id="PTHR34265:SF1">
    <property type="entry name" value="TYPE III PANTOTHENATE KINASE"/>
    <property type="match status" value="1"/>
</dbReference>
<evidence type="ECO:0000256" key="11">
    <source>
        <dbReference type="ARBA" id="ARBA00022840"/>
    </source>
</evidence>
<feature type="binding site" evidence="16">
    <location>
        <begin position="6"/>
        <end position="13"/>
    </location>
    <ligand>
        <name>ATP</name>
        <dbReference type="ChEBI" id="CHEBI:30616"/>
    </ligand>
</feature>
<dbReference type="RefSeq" id="WP_073279202.1">
    <property type="nucleotide sequence ID" value="NZ_FRAC01000027.1"/>
</dbReference>